<protein>
    <submittedName>
        <fullName evidence="1">Uncharacterized protein</fullName>
    </submittedName>
</protein>
<organism evidence="1 2">
    <name type="scientific">Parabacteroides merdae</name>
    <dbReference type="NCBI Taxonomy" id="46503"/>
    <lineage>
        <taxon>Bacteria</taxon>
        <taxon>Pseudomonadati</taxon>
        <taxon>Bacteroidota</taxon>
        <taxon>Bacteroidia</taxon>
        <taxon>Bacteroidales</taxon>
        <taxon>Tannerellaceae</taxon>
        <taxon>Parabacteroides</taxon>
    </lineage>
</organism>
<comment type="caution">
    <text evidence="1">The sequence shown here is derived from an EMBL/GenBank/DDBJ whole genome shotgun (WGS) entry which is preliminary data.</text>
</comment>
<evidence type="ECO:0000313" key="2">
    <source>
        <dbReference type="Proteomes" id="UP000286260"/>
    </source>
</evidence>
<dbReference type="EMBL" id="QSII01000039">
    <property type="protein sequence ID" value="RHC79262.1"/>
    <property type="molecule type" value="Genomic_DNA"/>
</dbReference>
<dbReference type="AlphaFoldDB" id="A0A414BSA7"/>
<proteinExistence type="predicted"/>
<dbReference type="Proteomes" id="UP000286260">
    <property type="component" value="Unassembled WGS sequence"/>
</dbReference>
<sequence length="81" mass="9782">MFVYLGFWNTIRRKFVVIGTPLSRFEHKKSSQKPIDIAYRRDKIGILCRFFLPVKNVFIFPLFLRSCIEKKRLFVQKNRGK</sequence>
<reference evidence="1 2" key="1">
    <citation type="submission" date="2018-08" db="EMBL/GenBank/DDBJ databases">
        <title>A genome reference for cultivated species of the human gut microbiota.</title>
        <authorList>
            <person name="Zou Y."/>
            <person name="Xue W."/>
            <person name="Luo G."/>
        </authorList>
    </citation>
    <scope>NUCLEOTIDE SEQUENCE [LARGE SCALE GENOMIC DNA]</scope>
    <source>
        <strain evidence="1 2">AM34-17</strain>
    </source>
</reference>
<accession>A0A414BSA7</accession>
<name>A0A414BSA7_9BACT</name>
<gene>
    <name evidence="1" type="ORF">DW828_18875</name>
</gene>
<evidence type="ECO:0000313" key="1">
    <source>
        <dbReference type="EMBL" id="RHC79262.1"/>
    </source>
</evidence>